<protein>
    <recommendedName>
        <fullName evidence="2">Anti-sigma factor antagonist</fullName>
    </recommendedName>
</protein>
<comment type="caution">
    <text evidence="4">The sequence shown here is derived from an EMBL/GenBank/DDBJ whole genome shotgun (WGS) entry which is preliminary data.</text>
</comment>
<evidence type="ECO:0000313" key="5">
    <source>
        <dbReference type="Proteomes" id="UP000235005"/>
    </source>
</evidence>
<comment type="similarity">
    <text evidence="1 2">Belongs to the anti-sigma-factor antagonist family.</text>
</comment>
<dbReference type="NCBIfam" id="TIGR00377">
    <property type="entry name" value="ant_ant_sig"/>
    <property type="match status" value="1"/>
</dbReference>
<dbReference type="InterPro" id="IPR036513">
    <property type="entry name" value="STAS_dom_sf"/>
</dbReference>
<dbReference type="SUPFAM" id="SSF52091">
    <property type="entry name" value="SpoIIaa-like"/>
    <property type="match status" value="1"/>
</dbReference>
<accession>A0A2N5X929</accession>
<dbReference type="RefSeq" id="WP_084179471.1">
    <property type="nucleotide sequence ID" value="NZ_PKUS01000001.1"/>
</dbReference>
<dbReference type="CDD" id="cd07043">
    <property type="entry name" value="STAS_anti-anti-sigma_factors"/>
    <property type="match status" value="1"/>
</dbReference>
<dbReference type="AlphaFoldDB" id="A0A2N5X929"/>
<dbReference type="EMBL" id="PKUS01000001">
    <property type="protein sequence ID" value="PLW70991.1"/>
    <property type="molecule type" value="Genomic_DNA"/>
</dbReference>
<dbReference type="GO" id="GO:0043856">
    <property type="term" value="F:anti-sigma factor antagonist activity"/>
    <property type="evidence" value="ECO:0007669"/>
    <property type="project" value="InterPro"/>
</dbReference>
<evidence type="ECO:0000256" key="2">
    <source>
        <dbReference type="RuleBase" id="RU003749"/>
    </source>
</evidence>
<evidence type="ECO:0000259" key="3">
    <source>
        <dbReference type="PROSITE" id="PS50801"/>
    </source>
</evidence>
<feature type="domain" description="STAS" evidence="3">
    <location>
        <begin position="5"/>
        <end position="117"/>
    </location>
</feature>
<sequence length="124" mass="13659">MDLTTTVAVDEENSVARVSLAGALNTDTAPAFELRLQDVVDKNYALTVLDMKDLDYISSAGLRVIFKAAKQTRGRGNKLAAANRKPHIDKVFEILKALPDMAVFANEQELDDYLDSMQSQVRGD</sequence>
<dbReference type="OrthoDB" id="9808221at2"/>
<dbReference type="PANTHER" id="PTHR33495">
    <property type="entry name" value="ANTI-SIGMA FACTOR ANTAGONIST TM_1081-RELATED-RELATED"/>
    <property type="match status" value="1"/>
</dbReference>
<name>A0A2N5X929_9GAMM</name>
<proteinExistence type="inferred from homology"/>
<evidence type="ECO:0000256" key="1">
    <source>
        <dbReference type="ARBA" id="ARBA00009013"/>
    </source>
</evidence>
<dbReference type="PROSITE" id="PS50801">
    <property type="entry name" value="STAS"/>
    <property type="match status" value="1"/>
</dbReference>
<evidence type="ECO:0000313" key="4">
    <source>
        <dbReference type="EMBL" id="PLW70991.1"/>
    </source>
</evidence>
<dbReference type="PANTHER" id="PTHR33495:SF2">
    <property type="entry name" value="ANTI-SIGMA FACTOR ANTAGONIST TM_1081-RELATED"/>
    <property type="match status" value="1"/>
</dbReference>
<dbReference type="Proteomes" id="UP000235005">
    <property type="component" value="Unassembled WGS sequence"/>
</dbReference>
<dbReference type="Pfam" id="PF01740">
    <property type="entry name" value="STAS"/>
    <property type="match status" value="1"/>
</dbReference>
<gene>
    <name evidence="4" type="ORF">C0039_02370</name>
</gene>
<dbReference type="InterPro" id="IPR003658">
    <property type="entry name" value="Anti-sigma_ant"/>
</dbReference>
<organism evidence="4 5">
    <name type="scientific">Pseudohalioglobus lutimaris</name>
    <dbReference type="NCBI Taxonomy" id="1737061"/>
    <lineage>
        <taxon>Bacteria</taxon>
        <taxon>Pseudomonadati</taxon>
        <taxon>Pseudomonadota</taxon>
        <taxon>Gammaproteobacteria</taxon>
        <taxon>Cellvibrionales</taxon>
        <taxon>Halieaceae</taxon>
        <taxon>Pseudohalioglobus</taxon>
    </lineage>
</organism>
<dbReference type="Gene3D" id="3.30.750.24">
    <property type="entry name" value="STAS domain"/>
    <property type="match status" value="1"/>
</dbReference>
<reference evidence="4 5" key="1">
    <citation type="submission" date="2018-01" db="EMBL/GenBank/DDBJ databases">
        <title>The draft genome sequence of Halioglobus lutimaris HF004.</title>
        <authorList>
            <person name="Du Z.-J."/>
            <person name="Shi M.-J."/>
        </authorList>
    </citation>
    <scope>NUCLEOTIDE SEQUENCE [LARGE SCALE GENOMIC DNA]</scope>
    <source>
        <strain evidence="4 5">HF004</strain>
    </source>
</reference>
<keyword evidence="5" id="KW-1185">Reference proteome</keyword>
<dbReference type="InterPro" id="IPR002645">
    <property type="entry name" value="STAS_dom"/>
</dbReference>